<proteinExistence type="predicted"/>
<dbReference type="GO" id="GO:0016641">
    <property type="term" value="F:oxidoreductase activity, acting on the CH-NH2 group of donors, oxygen as acceptor"/>
    <property type="evidence" value="ECO:0007669"/>
    <property type="project" value="InterPro"/>
</dbReference>
<dbReference type="InterPro" id="IPR002884">
    <property type="entry name" value="P_dom"/>
</dbReference>
<feature type="domain" description="P/Homo B" evidence="3">
    <location>
        <begin position="20"/>
        <end position="174"/>
    </location>
</feature>
<keyword evidence="2" id="KW-0378">Hydrolase</keyword>
<keyword evidence="5" id="KW-1185">Reference proteome</keyword>
<evidence type="ECO:0000313" key="4">
    <source>
        <dbReference type="EMBL" id="PWK29484.1"/>
    </source>
</evidence>
<sequence>MFIRIIKVYLILSLILFNNGIAQQFIGNGGIIHDFKGVVKADTFKIEVKDIQRKINFEYGLSKVCFNITHPRASDMKIELISPDGTSIWLTNRNGRDTGRDYQNTCFRSNGFAGFIHQGIAPFEGEYIPDGRFSFLNNGQMPNGKWKLIISDLREGEVGTLNYFSLEFSENPMPNQEASPCSFENPEGCKCDSKSKNCELLPDLIILKKFTEQQIKEYPKDDPYYGGQLHFAASICNIGDGPMETNGMSEWYCGDKKVDSLTKCTDGTYARQKVYQRIYTKNGDKLTFKDRLAGTNYFDDKPGHNHFHVDDWVEFRLIKEIVVGKKKTNKLIAKGRKVSYCLFDSGVCSNRDNLCEEKGKVYGEKNLSNYGLGNYTECKSKKQGISVGGYDTYGMLYEGQFIQLPKGLKSGEYILEIEIDPNHIYKEKDRTNNVFRMKVPISKQE</sequence>
<dbReference type="GO" id="GO:0005507">
    <property type="term" value="F:copper ion binding"/>
    <property type="evidence" value="ECO:0007669"/>
    <property type="project" value="InterPro"/>
</dbReference>
<dbReference type="InterPro" id="IPR008979">
    <property type="entry name" value="Galactose-bd-like_sf"/>
</dbReference>
<dbReference type="EMBL" id="QGGO01000001">
    <property type="protein sequence ID" value="PWK29484.1"/>
    <property type="molecule type" value="Genomic_DNA"/>
</dbReference>
<dbReference type="PROSITE" id="PS51829">
    <property type="entry name" value="P_HOMO_B"/>
    <property type="match status" value="1"/>
</dbReference>
<dbReference type="Proteomes" id="UP000245489">
    <property type="component" value="Unassembled WGS sequence"/>
</dbReference>
<dbReference type="OrthoDB" id="914406at2"/>
<dbReference type="RefSeq" id="WP_109741101.1">
    <property type="nucleotide sequence ID" value="NZ_QGGO01000001.1"/>
</dbReference>
<dbReference type="GO" id="GO:0004252">
    <property type="term" value="F:serine-type endopeptidase activity"/>
    <property type="evidence" value="ECO:0007669"/>
    <property type="project" value="InterPro"/>
</dbReference>
<comment type="caution">
    <text evidence="4">The sequence shown here is derived from an EMBL/GenBank/DDBJ whole genome shotgun (WGS) entry which is preliminary data.</text>
</comment>
<dbReference type="Pfam" id="PF01483">
    <property type="entry name" value="P_proprotein"/>
    <property type="match status" value="1"/>
</dbReference>
<evidence type="ECO:0000259" key="3">
    <source>
        <dbReference type="PROSITE" id="PS51829"/>
    </source>
</evidence>
<organism evidence="4 5">
    <name type="scientific">Arcicella aurantiaca</name>
    <dbReference type="NCBI Taxonomy" id="591202"/>
    <lineage>
        <taxon>Bacteria</taxon>
        <taxon>Pseudomonadati</taxon>
        <taxon>Bacteroidota</taxon>
        <taxon>Cytophagia</taxon>
        <taxon>Cytophagales</taxon>
        <taxon>Flectobacillaceae</taxon>
        <taxon>Arcicella</taxon>
    </lineage>
</organism>
<gene>
    <name evidence="4" type="ORF">LV89_00325</name>
</gene>
<dbReference type="Gene3D" id="2.60.120.260">
    <property type="entry name" value="Galactose-binding domain-like"/>
    <property type="match status" value="1"/>
</dbReference>
<dbReference type="InterPro" id="IPR001695">
    <property type="entry name" value="Lysyl_oxidase"/>
</dbReference>
<name>A0A316EHE4_9BACT</name>
<keyword evidence="1" id="KW-0645">Protease</keyword>
<dbReference type="GO" id="GO:0006508">
    <property type="term" value="P:proteolysis"/>
    <property type="evidence" value="ECO:0007669"/>
    <property type="project" value="UniProtKB-KW"/>
</dbReference>
<dbReference type="Pfam" id="PF01186">
    <property type="entry name" value="Lysyl_oxidase"/>
    <property type="match status" value="1"/>
</dbReference>
<reference evidence="4 5" key="1">
    <citation type="submission" date="2018-05" db="EMBL/GenBank/DDBJ databases">
        <title>Genomic Encyclopedia of Archaeal and Bacterial Type Strains, Phase II (KMG-II): from individual species to whole genera.</title>
        <authorList>
            <person name="Goeker M."/>
        </authorList>
    </citation>
    <scope>NUCLEOTIDE SEQUENCE [LARGE SCALE GENOMIC DNA]</scope>
    <source>
        <strain evidence="4 5">DSM 22214</strain>
    </source>
</reference>
<accession>A0A316EHE4</accession>
<evidence type="ECO:0000256" key="2">
    <source>
        <dbReference type="ARBA" id="ARBA00022801"/>
    </source>
</evidence>
<evidence type="ECO:0000313" key="5">
    <source>
        <dbReference type="Proteomes" id="UP000245489"/>
    </source>
</evidence>
<dbReference type="SUPFAM" id="SSF49785">
    <property type="entry name" value="Galactose-binding domain-like"/>
    <property type="match status" value="1"/>
</dbReference>
<protein>
    <submittedName>
        <fullName evidence="4">Proprotein convertase P-domain-containing protein</fullName>
    </submittedName>
</protein>
<dbReference type="AlphaFoldDB" id="A0A316EHE4"/>
<evidence type="ECO:0000256" key="1">
    <source>
        <dbReference type="ARBA" id="ARBA00022670"/>
    </source>
</evidence>